<dbReference type="WBParaSite" id="HPLM_0000644401-mRNA-1">
    <property type="protein sequence ID" value="HPLM_0000644401-mRNA-1"/>
    <property type="gene ID" value="HPLM_0000644401"/>
</dbReference>
<dbReference type="OMA" id="CCISTRT"/>
<name>A0A0N4W8C3_HAEPC</name>
<dbReference type="AlphaFoldDB" id="A0A0N4W8C3"/>
<dbReference type="EMBL" id="UZAF01016494">
    <property type="protein sequence ID" value="VDO28964.1"/>
    <property type="molecule type" value="Genomic_DNA"/>
</dbReference>
<dbReference type="PROSITE" id="PS00652">
    <property type="entry name" value="TNFR_NGFR_1"/>
    <property type="match status" value="1"/>
</dbReference>
<reference evidence="4" key="1">
    <citation type="submission" date="2017-02" db="UniProtKB">
        <authorList>
            <consortium name="WormBaseParasite"/>
        </authorList>
    </citation>
    <scope>IDENTIFICATION</scope>
</reference>
<evidence type="ECO:0000313" key="2">
    <source>
        <dbReference type="EMBL" id="VDO28964.1"/>
    </source>
</evidence>
<reference evidence="2 3" key="2">
    <citation type="submission" date="2018-11" db="EMBL/GenBank/DDBJ databases">
        <authorList>
            <consortium name="Pathogen Informatics"/>
        </authorList>
    </citation>
    <scope>NUCLEOTIDE SEQUENCE [LARGE SCALE GENOMIC DNA]</scope>
    <source>
        <strain evidence="2 3">MHpl1</strain>
    </source>
</reference>
<dbReference type="Proteomes" id="UP000268014">
    <property type="component" value="Unassembled WGS sequence"/>
</dbReference>
<protein>
    <submittedName>
        <fullName evidence="4">TNFR-Cys domain-containing protein</fullName>
    </submittedName>
</protein>
<dbReference type="InterPro" id="IPR001368">
    <property type="entry name" value="TNFR/NGFR_Cys_rich_reg"/>
</dbReference>
<gene>
    <name evidence="2" type="ORF">HPLM_LOCUS6436</name>
</gene>
<dbReference type="PANTHER" id="PTHR31895">
    <property type="entry name" value="PROTEIN CBG03177-RELATED"/>
    <property type="match status" value="1"/>
</dbReference>
<evidence type="ECO:0000313" key="3">
    <source>
        <dbReference type="Proteomes" id="UP000268014"/>
    </source>
</evidence>
<accession>A0A0N4W8C3</accession>
<evidence type="ECO:0000313" key="4">
    <source>
        <dbReference type="WBParaSite" id="HPLM_0000644401-mRNA-1"/>
    </source>
</evidence>
<sequence length="277" mass="30341">MFVQLSLNVLPCVSRAVSNPAYNSSSLWPNVSTPAAIHANRHALNSPYSSSEQYSQPQPVYSTPAFVPSSTMAPITYPPTTPQIYQPYREENPCQQCQTACMNECQAAGQSPQQCQQICQQNCQSACGQQPQPYQPYAEANQCDECQNQCHQQCLQQGAQNCDQQCSQQCQAVCQTTSRPSPHPIAVYVYEFKKIPRAEPGSAVSGIRTTMGKESWNQIRPQQQCVPACQPACAPTCVQAVPVVQVPQVQQPEVPCAPACQPACSTSCTQHHAVWVF</sequence>
<keyword evidence="3" id="KW-1185">Reference proteome</keyword>
<dbReference type="STRING" id="6290.A0A0N4W8C3"/>
<evidence type="ECO:0000259" key="1">
    <source>
        <dbReference type="PROSITE" id="PS00652"/>
    </source>
</evidence>
<proteinExistence type="predicted"/>
<feature type="domain" description="TNFR-Cys" evidence="1">
    <location>
        <begin position="127"/>
        <end position="170"/>
    </location>
</feature>
<organism evidence="4">
    <name type="scientific">Haemonchus placei</name>
    <name type="common">Barber's pole worm</name>
    <dbReference type="NCBI Taxonomy" id="6290"/>
    <lineage>
        <taxon>Eukaryota</taxon>
        <taxon>Metazoa</taxon>
        <taxon>Ecdysozoa</taxon>
        <taxon>Nematoda</taxon>
        <taxon>Chromadorea</taxon>
        <taxon>Rhabditida</taxon>
        <taxon>Rhabditina</taxon>
        <taxon>Rhabditomorpha</taxon>
        <taxon>Strongyloidea</taxon>
        <taxon>Trichostrongylidae</taxon>
        <taxon>Haemonchus</taxon>
    </lineage>
</organism>